<accession>A0A9P6CZ73</accession>
<protein>
    <submittedName>
        <fullName evidence="2">Uncharacterized protein</fullName>
    </submittedName>
</protein>
<dbReference type="Proteomes" id="UP000807469">
    <property type="component" value="Unassembled WGS sequence"/>
</dbReference>
<evidence type="ECO:0000313" key="2">
    <source>
        <dbReference type="EMBL" id="KAF9478059.1"/>
    </source>
</evidence>
<dbReference type="AlphaFoldDB" id="A0A9P6CZ73"/>
<name>A0A9P6CZ73_9AGAR</name>
<reference evidence="2" key="1">
    <citation type="submission" date="2020-11" db="EMBL/GenBank/DDBJ databases">
        <authorList>
            <consortium name="DOE Joint Genome Institute"/>
            <person name="Ahrendt S."/>
            <person name="Riley R."/>
            <person name="Andreopoulos W."/>
            <person name="Labutti K."/>
            <person name="Pangilinan J."/>
            <person name="Ruiz-Duenas F.J."/>
            <person name="Barrasa J.M."/>
            <person name="Sanchez-Garcia M."/>
            <person name="Camarero S."/>
            <person name="Miyauchi S."/>
            <person name="Serrano A."/>
            <person name="Linde D."/>
            <person name="Babiker R."/>
            <person name="Drula E."/>
            <person name="Ayuso-Fernandez I."/>
            <person name="Pacheco R."/>
            <person name="Padilla G."/>
            <person name="Ferreira P."/>
            <person name="Barriuso J."/>
            <person name="Kellner H."/>
            <person name="Castanera R."/>
            <person name="Alfaro M."/>
            <person name="Ramirez L."/>
            <person name="Pisabarro A.G."/>
            <person name="Kuo A."/>
            <person name="Tritt A."/>
            <person name="Lipzen A."/>
            <person name="He G."/>
            <person name="Yan M."/>
            <person name="Ng V."/>
            <person name="Cullen D."/>
            <person name="Martin F."/>
            <person name="Rosso M.-N."/>
            <person name="Henrissat B."/>
            <person name="Hibbett D."/>
            <person name="Martinez A.T."/>
            <person name="Grigoriev I.V."/>
        </authorList>
    </citation>
    <scope>NUCLEOTIDE SEQUENCE</scope>
    <source>
        <strain evidence="2">CIRM-BRFM 674</strain>
    </source>
</reference>
<keyword evidence="3" id="KW-1185">Reference proteome</keyword>
<dbReference type="EMBL" id="MU155243">
    <property type="protein sequence ID" value="KAF9478059.1"/>
    <property type="molecule type" value="Genomic_DNA"/>
</dbReference>
<organism evidence="2 3">
    <name type="scientific">Pholiota conissans</name>
    <dbReference type="NCBI Taxonomy" id="109636"/>
    <lineage>
        <taxon>Eukaryota</taxon>
        <taxon>Fungi</taxon>
        <taxon>Dikarya</taxon>
        <taxon>Basidiomycota</taxon>
        <taxon>Agaricomycotina</taxon>
        <taxon>Agaricomycetes</taxon>
        <taxon>Agaricomycetidae</taxon>
        <taxon>Agaricales</taxon>
        <taxon>Agaricineae</taxon>
        <taxon>Strophariaceae</taxon>
        <taxon>Pholiota</taxon>
    </lineage>
</organism>
<comment type="caution">
    <text evidence="2">The sequence shown here is derived from an EMBL/GenBank/DDBJ whole genome shotgun (WGS) entry which is preliminary data.</text>
</comment>
<feature type="region of interest" description="Disordered" evidence="1">
    <location>
        <begin position="50"/>
        <end position="86"/>
    </location>
</feature>
<gene>
    <name evidence="2" type="ORF">BDN70DRAFT_895992</name>
</gene>
<dbReference type="OrthoDB" id="3125465at2759"/>
<evidence type="ECO:0000256" key="1">
    <source>
        <dbReference type="SAM" id="MobiDB-lite"/>
    </source>
</evidence>
<feature type="compositionally biased region" description="Basic residues" evidence="1">
    <location>
        <begin position="50"/>
        <end position="63"/>
    </location>
</feature>
<proteinExistence type="predicted"/>
<evidence type="ECO:0000313" key="3">
    <source>
        <dbReference type="Proteomes" id="UP000807469"/>
    </source>
</evidence>
<sequence length="258" mass="30135">MWRKEGEVMHQLANVLNLMSLYDSRSISIPTMGRHAKYLTKDDKELAARERKRSYAKSAHGKAVRSEQNHRAYQKRRQQAIHDPPLPPLILPTLPNLLTTHAEEPLPLHSNNYRQELRAHGDIHDKDIYTYWDNPPYQNPAHHIDSRGLVGFCEAMIGRRRRLQREREAERLVRYETSSDYDILKEIRSEIIKTMGEWSGLRVVFAENVATMGKIAQYMGHYLVQGKARQVMDLVEDWHSVQKGREEGGLVLVYSNRW</sequence>